<evidence type="ECO:0000313" key="5">
    <source>
        <dbReference type="Proteomes" id="UP001595724"/>
    </source>
</evidence>
<dbReference type="CDD" id="cd05387">
    <property type="entry name" value="BY-kinase"/>
    <property type="match status" value="1"/>
</dbReference>
<name>A0ABV7UVU1_9GAMM</name>
<dbReference type="Gene3D" id="3.40.50.300">
    <property type="entry name" value="P-loop containing nucleotide triphosphate hydrolases"/>
    <property type="match status" value="1"/>
</dbReference>
<dbReference type="EC" id="2.7.10.2" evidence="4"/>
<dbReference type="PANTHER" id="PTHR32309">
    <property type="entry name" value="TYROSINE-PROTEIN KINASE"/>
    <property type="match status" value="1"/>
</dbReference>
<keyword evidence="2" id="KW-0067">ATP-binding</keyword>
<protein>
    <submittedName>
        <fullName evidence="4">CpsD/CapB family tyrosine-protein kinase</fullName>
        <ecNumber evidence="4">2.7.10.2</ecNumber>
    </submittedName>
</protein>
<accession>A0ABV7UVU1</accession>
<feature type="region of interest" description="Disordered" evidence="3">
    <location>
        <begin position="1"/>
        <end position="28"/>
    </location>
</feature>
<keyword evidence="1" id="KW-0547">Nucleotide-binding</keyword>
<keyword evidence="4" id="KW-0418">Kinase</keyword>
<evidence type="ECO:0000256" key="2">
    <source>
        <dbReference type="ARBA" id="ARBA00022840"/>
    </source>
</evidence>
<sequence>MNRDDHLGAAVSTTLDGSEATAATDHSRRSIARAVDSTALSARGLEERRLIHRNDSVRQHADAFRELRTKLLAAGDNRNSVILVAPVAHGCGGSFVARNLSVAFAFDETRSALLVDCDSRHPAQHAALDVEATGGGLMDYIDDPAMDISRIVYATGIPRLRLVPSGRVRETTGERFTSFRMRTMIDSLRSRFDDAQLIIDGPPVQGSPDARILSALADHVVLVAGYGRVTTEQINQAAANFEPEKLVGVVFNNTP</sequence>
<gene>
    <name evidence="4" type="ORF">ACFOM9_13690</name>
</gene>
<dbReference type="RefSeq" id="WP_386711910.1">
    <property type="nucleotide sequence ID" value="NZ_JBHRYF010000009.1"/>
</dbReference>
<dbReference type="EMBL" id="JBHRYF010000009">
    <property type="protein sequence ID" value="MFC3661116.1"/>
    <property type="molecule type" value="Genomic_DNA"/>
</dbReference>
<dbReference type="GO" id="GO:0004715">
    <property type="term" value="F:non-membrane spanning protein tyrosine kinase activity"/>
    <property type="evidence" value="ECO:0007669"/>
    <property type="project" value="UniProtKB-EC"/>
</dbReference>
<dbReference type="InterPro" id="IPR027417">
    <property type="entry name" value="P-loop_NTPase"/>
</dbReference>
<dbReference type="InterPro" id="IPR005702">
    <property type="entry name" value="Wzc-like_C"/>
</dbReference>
<dbReference type="Proteomes" id="UP001595724">
    <property type="component" value="Unassembled WGS sequence"/>
</dbReference>
<dbReference type="InterPro" id="IPR050445">
    <property type="entry name" value="Bact_polysacc_biosynth/exp"/>
</dbReference>
<evidence type="ECO:0000256" key="3">
    <source>
        <dbReference type="SAM" id="MobiDB-lite"/>
    </source>
</evidence>
<organism evidence="4 5">
    <name type="scientific">Luteimonas notoginsengisoli</name>
    <dbReference type="NCBI Taxonomy" id="1578200"/>
    <lineage>
        <taxon>Bacteria</taxon>
        <taxon>Pseudomonadati</taxon>
        <taxon>Pseudomonadota</taxon>
        <taxon>Gammaproteobacteria</taxon>
        <taxon>Lysobacterales</taxon>
        <taxon>Lysobacteraceae</taxon>
        <taxon>Luteimonas</taxon>
    </lineage>
</organism>
<evidence type="ECO:0000256" key="1">
    <source>
        <dbReference type="ARBA" id="ARBA00022741"/>
    </source>
</evidence>
<dbReference type="PANTHER" id="PTHR32309:SF13">
    <property type="entry name" value="FERRIC ENTEROBACTIN TRANSPORT PROTEIN FEPE"/>
    <property type="match status" value="1"/>
</dbReference>
<evidence type="ECO:0000313" key="4">
    <source>
        <dbReference type="EMBL" id="MFC3661116.1"/>
    </source>
</evidence>
<comment type="caution">
    <text evidence="4">The sequence shown here is derived from an EMBL/GenBank/DDBJ whole genome shotgun (WGS) entry which is preliminary data.</text>
</comment>
<keyword evidence="5" id="KW-1185">Reference proteome</keyword>
<dbReference type="SUPFAM" id="SSF52540">
    <property type="entry name" value="P-loop containing nucleoside triphosphate hydrolases"/>
    <property type="match status" value="1"/>
</dbReference>
<keyword evidence="4" id="KW-0808">Transferase</keyword>
<proteinExistence type="predicted"/>
<reference evidence="5" key="1">
    <citation type="journal article" date="2019" name="Int. J. Syst. Evol. Microbiol.">
        <title>The Global Catalogue of Microorganisms (GCM) 10K type strain sequencing project: providing services to taxonomists for standard genome sequencing and annotation.</title>
        <authorList>
            <consortium name="The Broad Institute Genomics Platform"/>
            <consortium name="The Broad Institute Genome Sequencing Center for Infectious Disease"/>
            <person name="Wu L."/>
            <person name="Ma J."/>
        </authorList>
    </citation>
    <scope>NUCLEOTIDE SEQUENCE [LARGE SCALE GENOMIC DNA]</scope>
    <source>
        <strain evidence="5">KCTC 42211</strain>
    </source>
</reference>